<accession>A0A6G6WCL2</accession>
<evidence type="ECO:0000259" key="2">
    <source>
        <dbReference type="Pfam" id="PF07705"/>
    </source>
</evidence>
<feature type="chain" id="PRO_5026289833" description="CARDB domain-containing protein" evidence="1">
    <location>
        <begin position="23"/>
        <end position="319"/>
    </location>
</feature>
<evidence type="ECO:0000313" key="5">
    <source>
        <dbReference type="Proteomes" id="UP000502996"/>
    </source>
</evidence>
<keyword evidence="1" id="KW-0732">Signal</keyword>
<dbReference type="Gene3D" id="2.60.40.10">
    <property type="entry name" value="Immunoglobulins"/>
    <property type="match status" value="1"/>
</dbReference>
<evidence type="ECO:0008006" key="6">
    <source>
        <dbReference type="Google" id="ProtNLM"/>
    </source>
</evidence>
<gene>
    <name evidence="4" type="ORF">G5V58_08680</name>
</gene>
<organism evidence="4 5">
    <name type="scientific">Nocardioides anomalus</name>
    <dbReference type="NCBI Taxonomy" id="2712223"/>
    <lineage>
        <taxon>Bacteria</taxon>
        <taxon>Bacillati</taxon>
        <taxon>Actinomycetota</taxon>
        <taxon>Actinomycetes</taxon>
        <taxon>Propionibacteriales</taxon>
        <taxon>Nocardioidaceae</taxon>
        <taxon>Nocardioides</taxon>
    </lineage>
</organism>
<dbReference type="InterPro" id="IPR044060">
    <property type="entry name" value="Bacterial_rp_domain"/>
</dbReference>
<dbReference type="Pfam" id="PF18998">
    <property type="entry name" value="Flg_new_2"/>
    <property type="match status" value="2"/>
</dbReference>
<feature type="domain" description="Bacterial repeat" evidence="3">
    <location>
        <begin position="147"/>
        <end position="228"/>
    </location>
</feature>
<dbReference type="Proteomes" id="UP000502996">
    <property type="component" value="Chromosome"/>
</dbReference>
<sequence>MRTPLTALAVVLVLAVGGPALASDAAQRAKPKPDLKITQVEVTGTTSLSVSVQLKNAGTRKAGSSTVALTVSRDATASSDDAVVGTVKAPKVKPRKKAELTATVQVPAPTVGTYYLIACADSTDKLKERKEGNNCRASAALTVSTVTVTGAATAGGSVTAATSAGVCSGATCTVPSGAATVTLTPVAAAGNSFAGWSGASCPGTTDTQKRRVITNPTATVACTATFAPSRAVTYNTGGAPASAVAATTTAGSCAVNGANTGGCTVPSGAATVTLTASSTSGGLAFNGWSGDAACTTTNATVTITNPTADLTCTAAYLPI</sequence>
<dbReference type="AlphaFoldDB" id="A0A6G6WCL2"/>
<dbReference type="EMBL" id="CP049257">
    <property type="protein sequence ID" value="QIG42835.1"/>
    <property type="molecule type" value="Genomic_DNA"/>
</dbReference>
<dbReference type="InterPro" id="IPR013378">
    <property type="entry name" value="InlB-like_B-rpt"/>
</dbReference>
<dbReference type="GO" id="GO:0005975">
    <property type="term" value="P:carbohydrate metabolic process"/>
    <property type="evidence" value="ECO:0007669"/>
    <property type="project" value="UniProtKB-ARBA"/>
</dbReference>
<dbReference type="InterPro" id="IPR013783">
    <property type="entry name" value="Ig-like_fold"/>
</dbReference>
<feature type="domain" description="CARDB" evidence="2">
    <location>
        <begin position="32"/>
        <end position="137"/>
    </location>
</feature>
<proteinExistence type="predicted"/>
<dbReference type="KEGG" id="nano:G5V58_08680"/>
<keyword evidence="5" id="KW-1185">Reference proteome</keyword>
<dbReference type="InterPro" id="IPR011635">
    <property type="entry name" value="CARDB"/>
</dbReference>
<dbReference type="Pfam" id="PF07705">
    <property type="entry name" value="CARDB"/>
    <property type="match status" value="1"/>
</dbReference>
<evidence type="ECO:0000313" key="4">
    <source>
        <dbReference type="EMBL" id="QIG42835.1"/>
    </source>
</evidence>
<dbReference type="NCBIfam" id="TIGR02543">
    <property type="entry name" value="List_Bact_rpt"/>
    <property type="match status" value="1"/>
</dbReference>
<dbReference type="RefSeq" id="WP_165231139.1">
    <property type="nucleotide sequence ID" value="NZ_CP049257.1"/>
</dbReference>
<protein>
    <recommendedName>
        <fullName evidence="6">CARDB domain-containing protein</fullName>
    </recommendedName>
</protein>
<evidence type="ECO:0000256" key="1">
    <source>
        <dbReference type="SAM" id="SignalP"/>
    </source>
</evidence>
<name>A0A6G6WCL2_9ACTN</name>
<evidence type="ECO:0000259" key="3">
    <source>
        <dbReference type="Pfam" id="PF18998"/>
    </source>
</evidence>
<feature type="signal peptide" evidence="1">
    <location>
        <begin position="1"/>
        <end position="22"/>
    </location>
</feature>
<reference evidence="4 5" key="1">
    <citation type="submission" date="2020-02" db="EMBL/GenBank/DDBJ databases">
        <title>Full genome sequence of Nocardioides sp. R-3366.</title>
        <authorList>
            <person name="Im W.-T."/>
        </authorList>
    </citation>
    <scope>NUCLEOTIDE SEQUENCE [LARGE SCALE GENOMIC DNA]</scope>
    <source>
        <strain evidence="4 5">R-3366</strain>
    </source>
</reference>
<feature type="domain" description="Bacterial repeat" evidence="3">
    <location>
        <begin position="255"/>
        <end position="317"/>
    </location>
</feature>